<reference evidence="2" key="1">
    <citation type="journal article" date="2019" name="Int. J. Syst. Evol. Microbiol.">
        <title>The Global Catalogue of Microorganisms (GCM) 10K type strain sequencing project: providing services to taxonomists for standard genome sequencing and annotation.</title>
        <authorList>
            <consortium name="The Broad Institute Genomics Platform"/>
            <consortium name="The Broad Institute Genome Sequencing Center for Infectious Disease"/>
            <person name="Wu L."/>
            <person name="Ma J."/>
        </authorList>
    </citation>
    <scope>NUCLEOTIDE SEQUENCE [LARGE SCALE GENOMIC DNA]</scope>
    <source>
        <strain evidence="2">JCM 17986</strain>
    </source>
</reference>
<protein>
    <submittedName>
        <fullName evidence="1">Uncharacterized protein</fullName>
    </submittedName>
</protein>
<keyword evidence="2" id="KW-1185">Reference proteome</keyword>
<organism evidence="1 2">
    <name type="scientific">Yinghuangia aomiensis</name>
    <dbReference type="NCBI Taxonomy" id="676205"/>
    <lineage>
        <taxon>Bacteria</taxon>
        <taxon>Bacillati</taxon>
        <taxon>Actinomycetota</taxon>
        <taxon>Actinomycetes</taxon>
        <taxon>Kitasatosporales</taxon>
        <taxon>Streptomycetaceae</taxon>
        <taxon>Yinghuangia</taxon>
    </lineage>
</organism>
<sequence>MPQGIPLVSNTDTPPVRAAAVLADGSEPGPVYLDIGSGTHVPRSSHWSLYTGESPRRPRAVAVRGACACGWRSNRTHPLDQDDADHTTVGVEAGPYRDWADHLTAVEAAAAPIPEPVAATLAALEEQLAALERLADDVARRALTAIDIGDDPDVGEHTWAALAIGLGLTEPEARTRLLRWIR</sequence>
<name>A0ABP9I9K2_9ACTN</name>
<dbReference type="EMBL" id="BAABHS010000043">
    <property type="protein sequence ID" value="GAA4991342.1"/>
    <property type="molecule type" value="Genomic_DNA"/>
</dbReference>
<accession>A0ABP9I9K2</accession>
<proteinExistence type="predicted"/>
<evidence type="ECO:0000313" key="1">
    <source>
        <dbReference type="EMBL" id="GAA4991342.1"/>
    </source>
</evidence>
<dbReference type="Proteomes" id="UP001500466">
    <property type="component" value="Unassembled WGS sequence"/>
</dbReference>
<evidence type="ECO:0000313" key="2">
    <source>
        <dbReference type="Proteomes" id="UP001500466"/>
    </source>
</evidence>
<comment type="caution">
    <text evidence="1">The sequence shown here is derived from an EMBL/GenBank/DDBJ whole genome shotgun (WGS) entry which is preliminary data.</text>
</comment>
<gene>
    <name evidence="1" type="ORF">GCM10023205_74180</name>
</gene>